<sequence length="143" mass="16296">MCDLIASVEDLDIFLDHLHVYQFEEVFVVHPPKLGNNVDVKGDTSDEVTCESDYVNEEIANDGEGNMNIIREDESGNFGELVDVGKASMGTRKSARLRGKQLMIYNSSKESEQYNSSDLEFVESDYAMHEYDLQFEEFVDFSE</sequence>
<reference evidence="1 2" key="3">
    <citation type="submission" date="2019-11" db="EMBL/GenBank/DDBJ databases">
        <title>A de novo genome assembly of a pear dwarfing rootstock.</title>
        <authorList>
            <person name="Wang F."/>
            <person name="Wang J."/>
            <person name="Li S."/>
            <person name="Zhang Y."/>
            <person name="Fang M."/>
            <person name="Ma L."/>
            <person name="Zhao Y."/>
            <person name="Jiang S."/>
        </authorList>
    </citation>
    <scope>NUCLEOTIDE SEQUENCE [LARGE SCALE GENOMIC DNA]</scope>
    <source>
        <strain evidence="1">S2</strain>
        <tissue evidence="1">Leaf</tissue>
    </source>
</reference>
<name>A0A5N5G7E1_9ROSA</name>
<dbReference type="AlphaFoldDB" id="A0A5N5G7E1"/>
<gene>
    <name evidence="1" type="ORF">D8674_019305</name>
</gene>
<evidence type="ECO:0000313" key="1">
    <source>
        <dbReference type="EMBL" id="KAB2611273.1"/>
    </source>
</evidence>
<comment type="caution">
    <text evidence="1">The sequence shown here is derived from an EMBL/GenBank/DDBJ whole genome shotgun (WGS) entry which is preliminary data.</text>
</comment>
<proteinExistence type="predicted"/>
<protein>
    <submittedName>
        <fullName evidence="1">Uncharacterized protein</fullName>
    </submittedName>
</protein>
<organism evidence="1 2">
    <name type="scientific">Pyrus ussuriensis x Pyrus communis</name>
    <dbReference type="NCBI Taxonomy" id="2448454"/>
    <lineage>
        <taxon>Eukaryota</taxon>
        <taxon>Viridiplantae</taxon>
        <taxon>Streptophyta</taxon>
        <taxon>Embryophyta</taxon>
        <taxon>Tracheophyta</taxon>
        <taxon>Spermatophyta</taxon>
        <taxon>Magnoliopsida</taxon>
        <taxon>eudicotyledons</taxon>
        <taxon>Gunneridae</taxon>
        <taxon>Pentapetalae</taxon>
        <taxon>rosids</taxon>
        <taxon>fabids</taxon>
        <taxon>Rosales</taxon>
        <taxon>Rosaceae</taxon>
        <taxon>Amygdaloideae</taxon>
        <taxon>Maleae</taxon>
        <taxon>Pyrus</taxon>
    </lineage>
</organism>
<evidence type="ECO:0000313" key="2">
    <source>
        <dbReference type="Proteomes" id="UP000327157"/>
    </source>
</evidence>
<dbReference type="EMBL" id="SMOL01000487">
    <property type="protein sequence ID" value="KAB2611273.1"/>
    <property type="molecule type" value="Genomic_DNA"/>
</dbReference>
<accession>A0A5N5G7E1</accession>
<keyword evidence="2" id="KW-1185">Reference proteome</keyword>
<reference evidence="2" key="2">
    <citation type="submission" date="2019-10" db="EMBL/GenBank/DDBJ databases">
        <title>A de novo genome assembly of a pear dwarfing rootstock.</title>
        <authorList>
            <person name="Wang F."/>
            <person name="Wang J."/>
            <person name="Li S."/>
            <person name="Zhang Y."/>
            <person name="Fang M."/>
            <person name="Ma L."/>
            <person name="Zhao Y."/>
            <person name="Jiang S."/>
        </authorList>
    </citation>
    <scope>NUCLEOTIDE SEQUENCE [LARGE SCALE GENOMIC DNA]</scope>
</reference>
<reference evidence="1 2" key="1">
    <citation type="submission" date="2019-09" db="EMBL/GenBank/DDBJ databases">
        <authorList>
            <person name="Ou C."/>
        </authorList>
    </citation>
    <scope>NUCLEOTIDE SEQUENCE [LARGE SCALE GENOMIC DNA]</scope>
    <source>
        <strain evidence="1">S2</strain>
        <tissue evidence="1">Leaf</tissue>
    </source>
</reference>
<dbReference type="Proteomes" id="UP000327157">
    <property type="component" value="Chromosome 17"/>
</dbReference>